<reference evidence="2" key="1">
    <citation type="submission" date="2023-05" db="EMBL/GenBank/DDBJ databases">
        <title>Nepenthes gracilis genome sequencing.</title>
        <authorList>
            <person name="Fukushima K."/>
        </authorList>
    </citation>
    <scope>NUCLEOTIDE SEQUENCE</scope>
    <source>
        <strain evidence="2">SING2019-196</strain>
    </source>
</reference>
<gene>
    <name evidence="2" type="ORF">Nepgr_016341</name>
</gene>
<evidence type="ECO:0000313" key="2">
    <source>
        <dbReference type="EMBL" id="GMH14500.1"/>
    </source>
</evidence>
<name>A0AAD3SPL4_NEPGR</name>
<protein>
    <submittedName>
        <fullName evidence="2">Uncharacterized protein</fullName>
    </submittedName>
</protein>
<evidence type="ECO:0000256" key="1">
    <source>
        <dbReference type="SAM" id="MobiDB-lite"/>
    </source>
</evidence>
<organism evidence="2 3">
    <name type="scientific">Nepenthes gracilis</name>
    <name type="common">Slender pitcher plant</name>
    <dbReference type="NCBI Taxonomy" id="150966"/>
    <lineage>
        <taxon>Eukaryota</taxon>
        <taxon>Viridiplantae</taxon>
        <taxon>Streptophyta</taxon>
        <taxon>Embryophyta</taxon>
        <taxon>Tracheophyta</taxon>
        <taxon>Spermatophyta</taxon>
        <taxon>Magnoliopsida</taxon>
        <taxon>eudicotyledons</taxon>
        <taxon>Gunneridae</taxon>
        <taxon>Pentapetalae</taxon>
        <taxon>Caryophyllales</taxon>
        <taxon>Nepenthaceae</taxon>
        <taxon>Nepenthes</taxon>
    </lineage>
</organism>
<dbReference type="EMBL" id="BSYO01000014">
    <property type="protein sequence ID" value="GMH14500.1"/>
    <property type="molecule type" value="Genomic_DNA"/>
</dbReference>
<sequence length="83" mass="9412">MHLHSTGNFNFCISTGQLGRHGNWIRCFSVKAVRPHRWQLATSTKYSSNNIDNQQNRVGKRLQTNGIRQGISEASSTTKQKKP</sequence>
<comment type="caution">
    <text evidence="2">The sequence shown here is derived from an EMBL/GenBank/DDBJ whole genome shotgun (WGS) entry which is preliminary data.</text>
</comment>
<dbReference type="AlphaFoldDB" id="A0AAD3SPL4"/>
<dbReference type="Proteomes" id="UP001279734">
    <property type="component" value="Unassembled WGS sequence"/>
</dbReference>
<keyword evidence="3" id="KW-1185">Reference proteome</keyword>
<proteinExistence type="predicted"/>
<accession>A0AAD3SPL4</accession>
<feature type="region of interest" description="Disordered" evidence="1">
    <location>
        <begin position="48"/>
        <end position="83"/>
    </location>
</feature>
<evidence type="ECO:0000313" key="3">
    <source>
        <dbReference type="Proteomes" id="UP001279734"/>
    </source>
</evidence>